<evidence type="ECO:0000313" key="2">
    <source>
        <dbReference type="EMBL" id="KAA1189658.1"/>
    </source>
</evidence>
<dbReference type="PIRSF" id="PIRSF000714">
    <property type="entry name" value="HIT"/>
    <property type="match status" value="1"/>
</dbReference>
<reference evidence="2 3" key="1">
    <citation type="submission" date="2019-09" db="EMBL/GenBank/DDBJ databases">
        <authorList>
            <person name="Chen X.-Y."/>
        </authorList>
    </citation>
    <scope>NUCLEOTIDE SEQUENCE [LARGE SCALE GENOMIC DNA]</scope>
    <source>
        <strain evidence="2 3">NY5</strain>
    </source>
</reference>
<evidence type="ECO:0000259" key="1">
    <source>
        <dbReference type="Pfam" id="PF01230"/>
    </source>
</evidence>
<dbReference type="Gene3D" id="3.30.428.10">
    <property type="entry name" value="HIT-like"/>
    <property type="match status" value="1"/>
</dbReference>
<dbReference type="InterPro" id="IPR036265">
    <property type="entry name" value="HIT-like_sf"/>
</dbReference>
<dbReference type="GO" id="GO:0003824">
    <property type="term" value="F:catalytic activity"/>
    <property type="evidence" value="ECO:0007669"/>
    <property type="project" value="InterPro"/>
</dbReference>
<dbReference type="Proteomes" id="UP000323708">
    <property type="component" value="Unassembled WGS sequence"/>
</dbReference>
<organism evidence="2 3">
    <name type="scientific">Pseudohalioglobus sediminis</name>
    <dbReference type="NCBI Taxonomy" id="2606449"/>
    <lineage>
        <taxon>Bacteria</taxon>
        <taxon>Pseudomonadati</taxon>
        <taxon>Pseudomonadota</taxon>
        <taxon>Gammaproteobacteria</taxon>
        <taxon>Cellvibrionales</taxon>
        <taxon>Halieaceae</taxon>
        <taxon>Pseudohalioglobus</taxon>
    </lineage>
</organism>
<dbReference type="SUPFAM" id="SSF54197">
    <property type="entry name" value="HIT-like"/>
    <property type="match status" value="1"/>
</dbReference>
<dbReference type="EMBL" id="VTUX01000007">
    <property type="protein sequence ID" value="KAA1189658.1"/>
    <property type="molecule type" value="Genomic_DNA"/>
</dbReference>
<feature type="domain" description="HIT" evidence="1">
    <location>
        <begin position="13"/>
        <end position="98"/>
    </location>
</feature>
<dbReference type="InterPro" id="IPR026026">
    <property type="entry name" value="HIT_Hint"/>
</dbReference>
<sequence>MNATDIHPQLLNDCHYLGSLPAARLLLHRNASLPWFILVPETQMQDFLDLPSEHADAVRADCAAVSGFIKNVLGFDKVNFAGLGNLVPQMHLHVIGRSPLDPCWPQPVWGNLEGAEAYTQEQLREWQALLERMLKLIPAELDT</sequence>
<dbReference type="AlphaFoldDB" id="A0A5B0WT67"/>
<accession>A0A5B0WT67</accession>
<keyword evidence="3" id="KW-1185">Reference proteome</keyword>
<proteinExistence type="predicted"/>
<dbReference type="Pfam" id="PF01230">
    <property type="entry name" value="HIT"/>
    <property type="match status" value="1"/>
</dbReference>
<name>A0A5B0WT67_9GAMM</name>
<protein>
    <submittedName>
        <fullName evidence="2">HIT domain-containing protein</fullName>
    </submittedName>
</protein>
<dbReference type="RefSeq" id="WP_149612268.1">
    <property type="nucleotide sequence ID" value="NZ_VTUX01000007.1"/>
</dbReference>
<comment type="caution">
    <text evidence="2">The sequence shown here is derived from an EMBL/GenBank/DDBJ whole genome shotgun (WGS) entry which is preliminary data.</text>
</comment>
<evidence type="ECO:0000313" key="3">
    <source>
        <dbReference type="Proteomes" id="UP000323708"/>
    </source>
</evidence>
<gene>
    <name evidence="2" type="ORF">F0M18_15020</name>
</gene>
<dbReference type="InterPro" id="IPR011146">
    <property type="entry name" value="HIT-like"/>
</dbReference>